<evidence type="ECO:0000256" key="1">
    <source>
        <dbReference type="SAM" id="MobiDB-lite"/>
    </source>
</evidence>
<reference evidence="3" key="1">
    <citation type="submission" date="2019-12" db="EMBL/GenBank/DDBJ databases">
        <title>The sialotranscriptome of the gopher-tortoise tick, Amblyomma tuberculatum.</title>
        <authorList>
            <person name="Karim S."/>
            <person name="Andersen J."/>
            <person name="Kumar D."/>
            <person name="Adamson S."/>
            <person name="Ennen J."/>
            <person name="Qualis C.P."/>
            <person name="Ribeiro J.M.C."/>
        </authorList>
    </citation>
    <scope>NUCLEOTIDE SEQUENCE</scope>
    <source>
        <strain evidence="3">Removed</strain>
        <tissue evidence="3">Salivary glands</tissue>
    </source>
</reference>
<sequence>MFVFLLSFCSHQVALNVANPLTTSNCSPHLRVLLLMMMRMPGNVKLMTSNQSRFASPCCGERVRRLTRAPPEDGACQHSPAEGASPMMEEQEKQEEMLPSLLL</sequence>
<feature type="region of interest" description="Disordered" evidence="1">
    <location>
        <begin position="69"/>
        <end position="103"/>
    </location>
</feature>
<dbReference type="AlphaFoldDB" id="A0A6M2E157"/>
<keyword evidence="2" id="KW-0732">Signal</keyword>
<dbReference type="EMBL" id="GIDH01000323">
    <property type="protein sequence ID" value="NOV52266.1"/>
    <property type="molecule type" value="Transcribed_RNA"/>
</dbReference>
<feature type="chain" id="PRO_5026907499" evidence="2">
    <location>
        <begin position="19"/>
        <end position="103"/>
    </location>
</feature>
<organism evidence="3">
    <name type="scientific">Amblyomma tuberculatum</name>
    <dbReference type="NCBI Taxonomy" id="48802"/>
    <lineage>
        <taxon>Eukaryota</taxon>
        <taxon>Metazoa</taxon>
        <taxon>Ecdysozoa</taxon>
        <taxon>Arthropoda</taxon>
        <taxon>Chelicerata</taxon>
        <taxon>Arachnida</taxon>
        <taxon>Acari</taxon>
        <taxon>Parasitiformes</taxon>
        <taxon>Ixodida</taxon>
        <taxon>Ixodoidea</taxon>
        <taxon>Ixodidae</taxon>
        <taxon>Amblyomminae</taxon>
        <taxon>Amblyomma</taxon>
    </lineage>
</organism>
<proteinExistence type="predicted"/>
<evidence type="ECO:0000256" key="2">
    <source>
        <dbReference type="SAM" id="SignalP"/>
    </source>
</evidence>
<accession>A0A6M2E157</accession>
<feature type="signal peptide" evidence="2">
    <location>
        <begin position="1"/>
        <end position="18"/>
    </location>
</feature>
<name>A0A6M2E157_9ACAR</name>
<evidence type="ECO:0000313" key="3">
    <source>
        <dbReference type="EMBL" id="NOV52266.1"/>
    </source>
</evidence>
<protein>
    <submittedName>
        <fullName evidence="3">Putative secreted protein</fullName>
    </submittedName>
</protein>